<feature type="compositionally biased region" description="Acidic residues" evidence="1">
    <location>
        <begin position="167"/>
        <end position="185"/>
    </location>
</feature>
<dbReference type="AlphaFoldDB" id="A0AAV9R0H9"/>
<evidence type="ECO:0000313" key="2">
    <source>
        <dbReference type="EMBL" id="KAK5601974.1"/>
    </source>
</evidence>
<gene>
    <name evidence="2" type="ORF">CRENBAI_018161</name>
</gene>
<feature type="compositionally biased region" description="Low complexity" evidence="1">
    <location>
        <begin position="155"/>
        <end position="164"/>
    </location>
</feature>
<sequence>MAEACIVMQQHMRFWARSDKALNLQSVPKRQSVQRAKFPPRRFQHNVRPTMDRRFPTLCYGLVQEELVSPASMQYSLHSPLGVEPYWQEVSSLECAPIATTEEDTLMEMSDVQVWPAGVSPSLVTIEDSSLDGSSRADDSEGATLSLPCSLGRPSSGASGASGSIMELEEEEEEEEGEVEEEEVPQEPASALAEWDRVRASGAVPKVNLNGQLGGQRSDARRGDGVAMGGGTKGGAGGAGLGLVEGISLVAGQRVYAQHGETTGLSQPPEHNGDNRMVGGGAFQPYLPDKDSLQGWVGSVSSGHDGRVPGLHTAQEALLTLVCDTSYSHVLRGHLLKGMQPFDKGRGFSHQETGQQPWEQEQRRG</sequence>
<accession>A0AAV9R0H9</accession>
<protein>
    <submittedName>
        <fullName evidence="2">Uncharacterized protein</fullName>
    </submittedName>
</protein>
<feature type="region of interest" description="Disordered" evidence="1">
    <location>
        <begin position="128"/>
        <end position="191"/>
    </location>
</feature>
<evidence type="ECO:0000313" key="3">
    <source>
        <dbReference type="Proteomes" id="UP001311232"/>
    </source>
</evidence>
<feature type="region of interest" description="Disordered" evidence="1">
    <location>
        <begin position="341"/>
        <end position="365"/>
    </location>
</feature>
<dbReference type="Proteomes" id="UP001311232">
    <property type="component" value="Unassembled WGS sequence"/>
</dbReference>
<name>A0AAV9R0H9_9TELE</name>
<comment type="caution">
    <text evidence="2">The sequence shown here is derived from an EMBL/GenBank/DDBJ whole genome shotgun (WGS) entry which is preliminary data.</text>
</comment>
<evidence type="ECO:0000256" key="1">
    <source>
        <dbReference type="SAM" id="MobiDB-lite"/>
    </source>
</evidence>
<feature type="compositionally biased region" description="Polar residues" evidence="1">
    <location>
        <begin position="350"/>
        <end position="359"/>
    </location>
</feature>
<proteinExistence type="predicted"/>
<reference evidence="2 3" key="1">
    <citation type="submission" date="2021-06" db="EMBL/GenBank/DDBJ databases">
        <authorList>
            <person name="Palmer J.M."/>
        </authorList>
    </citation>
    <scope>NUCLEOTIDE SEQUENCE [LARGE SCALE GENOMIC DNA]</scope>
    <source>
        <strain evidence="2 3">MEX-2019</strain>
        <tissue evidence="2">Muscle</tissue>
    </source>
</reference>
<dbReference type="EMBL" id="JAHHUM010002636">
    <property type="protein sequence ID" value="KAK5601974.1"/>
    <property type="molecule type" value="Genomic_DNA"/>
</dbReference>
<keyword evidence="3" id="KW-1185">Reference proteome</keyword>
<organism evidence="2 3">
    <name type="scientific">Crenichthys baileyi</name>
    <name type="common">White River springfish</name>
    <dbReference type="NCBI Taxonomy" id="28760"/>
    <lineage>
        <taxon>Eukaryota</taxon>
        <taxon>Metazoa</taxon>
        <taxon>Chordata</taxon>
        <taxon>Craniata</taxon>
        <taxon>Vertebrata</taxon>
        <taxon>Euteleostomi</taxon>
        <taxon>Actinopterygii</taxon>
        <taxon>Neopterygii</taxon>
        <taxon>Teleostei</taxon>
        <taxon>Neoteleostei</taxon>
        <taxon>Acanthomorphata</taxon>
        <taxon>Ovalentaria</taxon>
        <taxon>Atherinomorphae</taxon>
        <taxon>Cyprinodontiformes</taxon>
        <taxon>Goodeidae</taxon>
        <taxon>Crenichthys</taxon>
    </lineage>
</organism>